<dbReference type="Proteomes" id="UP001211065">
    <property type="component" value="Unassembled WGS sequence"/>
</dbReference>
<keyword evidence="3" id="KW-0812">Transmembrane</keyword>
<evidence type="ECO:0000256" key="3">
    <source>
        <dbReference type="ARBA" id="ARBA00022692"/>
    </source>
</evidence>
<evidence type="ECO:0000256" key="4">
    <source>
        <dbReference type="ARBA" id="ARBA00022989"/>
    </source>
</evidence>
<evidence type="ECO:0000259" key="6">
    <source>
        <dbReference type="Pfam" id="PF04884"/>
    </source>
</evidence>
<evidence type="ECO:0000313" key="7">
    <source>
        <dbReference type="EMBL" id="KAJ3227981.1"/>
    </source>
</evidence>
<dbReference type="PANTHER" id="PTHR12770">
    <property type="entry name" value="RUS1 FAMILY PROTEIN C16ORF58"/>
    <property type="match status" value="1"/>
</dbReference>
<dbReference type="InterPro" id="IPR006968">
    <property type="entry name" value="RUS_fam"/>
</dbReference>
<sequence length="274" mass="30582">MQHYRTLSNSLILKKASRYRCNSIIFLSSYKNLKKENNLNNQKFKSEINYKNLILLQNQNGKFGQEAAYSKVIEKDSKDNNLVEKLSTLSMQALLQSMGMGAGSAIGLASISNIGKNIGWLATSATRVSMNRGVTREDNLGDVTAKSGAQSTAAGLIGTGFGVVLSYFVGVEPLTLMAVFIPSTILNMYFAYKTNTSVVVKTFNLERGEICLREFCEKIVSSHFEKYNNVKKLEKNKLDFSIINSKKVEQNFLKFKNLLKDPSEVGNIKKKKVE</sequence>
<dbReference type="GO" id="GO:0016020">
    <property type="term" value="C:membrane"/>
    <property type="evidence" value="ECO:0007669"/>
    <property type="project" value="UniProtKB-SubCell"/>
</dbReference>
<organism evidence="7 8">
    <name type="scientific">Clydaea vesicula</name>
    <dbReference type="NCBI Taxonomy" id="447962"/>
    <lineage>
        <taxon>Eukaryota</taxon>
        <taxon>Fungi</taxon>
        <taxon>Fungi incertae sedis</taxon>
        <taxon>Chytridiomycota</taxon>
        <taxon>Chytridiomycota incertae sedis</taxon>
        <taxon>Chytridiomycetes</taxon>
        <taxon>Lobulomycetales</taxon>
        <taxon>Lobulomycetaceae</taxon>
        <taxon>Clydaea</taxon>
    </lineage>
</organism>
<reference evidence="7" key="1">
    <citation type="submission" date="2020-05" db="EMBL/GenBank/DDBJ databases">
        <title>Phylogenomic resolution of chytrid fungi.</title>
        <authorList>
            <person name="Stajich J.E."/>
            <person name="Amses K."/>
            <person name="Simmons R."/>
            <person name="Seto K."/>
            <person name="Myers J."/>
            <person name="Bonds A."/>
            <person name="Quandt C.A."/>
            <person name="Barry K."/>
            <person name="Liu P."/>
            <person name="Grigoriev I."/>
            <person name="Longcore J.E."/>
            <person name="James T.Y."/>
        </authorList>
    </citation>
    <scope>NUCLEOTIDE SEQUENCE</scope>
    <source>
        <strain evidence="7">JEL0476</strain>
    </source>
</reference>
<evidence type="ECO:0000256" key="5">
    <source>
        <dbReference type="ARBA" id="ARBA00023136"/>
    </source>
</evidence>
<keyword evidence="8" id="KW-1185">Reference proteome</keyword>
<accession>A0AAD5U7Z0</accession>
<evidence type="ECO:0000256" key="2">
    <source>
        <dbReference type="ARBA" id="ARBA00007558"/>
    </source>
</evidence>
<keyword evidence="5" id="KW-0472">Membrane</keyword>
<dbReference type="EMBL" id="JADGJW010000008">
    <property type="protein sequence ID" value="KAJ3227981.1"/>
    <property type="molecule type" value="Genomic_DNA"/>
</dbReference>
<comment type="subcellular location">
    <subcellularLocation>
        <location evidence="1">Membrane</location>
    </subcellularLocation>
</comment>
<evidence type="ECO:0000256" key="1">
    <source>
        <dbReference type="ARBA" id="ARBA00004370"/>
    </source>
</evidence>
<dbReference type="PANTHER" id="PTHR12770:SF31">
    <property type="entry name" value="RUS FAMILY MEMBER 1"/>
    <property type="match status" value="1"/>
</dbReference>
<comment type="similarity">
    <text evidence="2">Belongs to the RUS1 family.</text>
</comment>
<proteinExistence type="inferred from homology"/>
<feature type="domain" description="Protein root UVB sensitive/RUS" evidence="6">
    <location>
        <begin position="106"/>
        <end position="218"/>
    </location>
</feature>
<dbReference type="InterPro" id="IPR054549">
    <property type="entry name" value="UVB_sens_RUS_dom"/>
</dbReference>
<evidence type="ECO:0000313" key="8">
    <source>
        <dbReference type="Proteomes" id="UP001211065"/>
    </source>
</evidence>
<keyword evidence="4" id="KW-1133">Transmembrane helix</keyword>
<comment type="caution">
    <text evidence="7">The sequence shown here is derived from an EMBL/GenBank/DDBJ whole genome shotgun (WGS) entry which is preliminary data.</text>
</comment>
<dbReference type="Pfam" id="PF04884">
    <property type="entry name" value="UVB_sens_prot"/>
    <property type="match status" value="1"/>
</dbReference>
<name>A0AAD5U7Z0_9FUNG</name>
<dbReference type="AlphaFoldDB" id="A0AAD5U7Z0"/>
<protein>
    <recommendedName>
        <fullName evidence="6">Protein root UVB sensitive/RUS domain-containing protein</fullName>
    </recommendedName>
</protein>
<gene>
    <name evidence="7" type="ORF">HK099_007850</name>
</gene>